<dbReference type="PANTHER" id="PTHR11070:SF23">
    <property type="entry name" value="RECBCD ENZYME SUBUNIT RECB"/>
    <property type="match status" value="1"/>
</dbReference>
<dbReference type="InterPro" id="IPR000212">
    <property type="entry name" value="DNA_helicase_UvrD/REP"/>
</dbReference>
<evidence type="ECO:0000256" key="10">
    <source>
        <dbReference type="ARBA" id="ARBA00023235"/>
    </source>
</evidence>
<evidence type="ECO:0000259" key="15">
    <source>
        <dbReference type="PROSITE" id="PS51198"/>
    </source>
</evidence>
<accession>A0A919XTD7</accession>
<evidence type="ECO:0000256" key="9">
    <source>
        <dbReference type="ARBA" id="ARBA00023204"/>
    </source>
</evidence>
<dbReference type="EMBL" id="BORR01000004">
    <property type="protein sequence ID" value="GIO36570.1"/>
    <property type="molecule type" value="Genomic_DNA"/>
</dbReference>
<gene>
    <name evidence="17" type="ORF">J41TS12_14310</name>
</gene>
<dbReference type="GO" id="GO:0000725">
    <property type="term" value="P:recombinational repair"/>
    <property type="evidence" value="ECO:0007669"/>
    <property type="project" value="TreeGrafter"/>
</dbReference>
<keyword evidence="8" id="KW-0238">DNA-binding</keyword>
<feature type="domain" description="UvrD-like helicase ATP-binding" evidence="15">
    <location>
        <begin position="2"/>
        <end position="433"/>
    </location>
</feature>
<dbReference type="GO" id="GO:0004527">
    <property type="term" value="F:exonuclease activity"/>
    <property type="evidence" value="ECO:0007669"/>
    <property type="project" value="UniProtKB-KW"/>
</dbReference>
<dbReference type="GO" id="GO:0043138">
    <property type="term" value="F:3'-5' DNA helicase activity"/>
    <property type="evidence" value="ECO:0007669"/>
    <property type="project" value="UniProtKB-EC"/>
</dbReference>
<dbReference type="PROSITE" id="PS51198">
    <property type="entry name" value="UVRD_HELICASE_ATP_BIND"/>
    <property type="match status" value="1"/>
</dbReference>
<dbReference type="GO" id="GO:0009338">
    <property type="term" value="C:exodeoxyribonuclease V complex"/>
    <property type="evidence" value="ECO:0007669"/>
    <property type="project" value="TreeGrafter"/>
</dbReference>
<evidence type="ECO:0000256" key="4">
    <source>
        <dbReference type="ARBA" id="ARBA00022801"/>
    </source>
</evidence>
<evidence type="ECO:0000256" key="3">
    <source>
        <dbReference type="ARBA" id="ARBA00022763"/>
    </source>
</evidence>
<sequence>MLNDQIARERILSDLDTTFLVEAGAGSGKTTSLVGRMLAMVESGKATVEQIVAITFTRKAADELRSRFRLEIEKRIRTASNPEFERLEVALKEIDRCYIGTIHAFCGRLLRERPIEAGIDPMFRELEEEEASALQDQCWDEYLLQLRSREEGLLIPELEELHVQVEELKEVYHKVSGYRDVQVQTSSGPRPDFDLIRLSLPALIEAAHPYIPTIQPEKDWDNLQLMIKEGKRKIALHGLADDQRILELAFLFERSIKVVQSRWSDKSMGKAFQERFQDWQVTVLFPFLNAWREYLYPKLIEQVLPIIRYCEQRRNQLGVMDFQDLLMRAAKLLREHRHVREYFGRKYTRLFVDEFQDTDPIQAEIMFRLTGDDTTETDWRKLTPKPGSLFVVGDPKQSIYRFRRADISIYNFVKNKLAGCGECVQLTSNFRSVHAIGQFVNSEFRPRFPERESEHQAAYAEMETQLPNPTDENGKIVMALHGTTVITHEKMSGGKAAIAQVDANRIARYIAWACAGNLQIQERSAEGYVCRQAVPGDFLILLKQKEFLSLYAEYLELYGVPAVTAGGAPVYEEIGMLTLLAQCLNDPDDKIALLAAIRGIFGVSDHALYHYKMEGFPLSYLFLPESDKVSAISLPVFDALERLAGYRRQVGLLPAWAAMMWIVEDLGLLPLAVGRKGGLGRAGTILQLLQKVQSDLRAAAGWAELTALLLHFAEEGKLEGSHLLAGQQDAVRLMNLHKAKGLEASVVFLAAPCGNSDHDASEYVDRSGPEALGYFVISRKRGYQKEIIAQPPGWQELAERERVFMLAEQERLLYVAATRAKQLLVISRYPDKPAIDPWSGFAESLQEAPELEDVEWEPVLPEKYRDNEGKEQFDSESVGRSVREKLSIPTYRSASVTELAKQAGTQPPRPLKGRGLAFGSTVHRSIELLGRGRSKDELDINIAVIAEEEGLDFRLLPEVKSMLEEVKESQIWRRALAAKTMLQELPFRTMIGAESYEGTTFDGHANGNQADIEPNGKAPDLLLKGVVDLLFEEEDGWVIVDFKTDMYADGQLGLFSDFYRPQVQSYASELELAFGLKVKELGLYFLHGNEYVVL</sequence>
<keyword evidence="9" id="KW-0234">DNA repair</keyword>
<evidence type="ECO:0000256" key="7">
    <source>
        <dbReference type="ARBA" id="ARBA00022840"/>
    </source>
</evidence>
<evidence type="ECO:0000313" key="17">
    <source>
        <dbReference type="EMBL" id="GIO36570.1"/>
    </source>
</evidence>
<dbReference type="EC" id="5.6.2.4" evidence="12"/>
<dbReference type="InterPro" id="IPR011335">
    <property type="entry name" value="Restrct_endonuc-II-like"/>
</dbReference>
<feature type="binding site" evidence="14">
    <location>
        <begin position="23"/>
        <end position="30"/>
    </location>
    <ligand>
        <name>ATP</name>
        <dbReference type="ChEBI" id="CHEBI:30616"/>
    </ligand>
</feature>
<evidence type="ECO:0000256" key="11">
    <source>
        <dbReference type="ARBA" id="ARBA00034617"/>
    </source>
</evidence>
<feature type="domain" description="UvrD-like helicase C-terminal" evidence="16">
    <location>
        <begin position="443"/>
        <end position="741"/>
    </location>
</feature>
<evidence type="ECO:0000256" key="8">
    <source>
        <dbReference type="ARBA" id="ARBA00023125"/>
    </source>
</evidence>
<reference evidence="17 18" key="1">
    <citation type="submission" date="2021-03" db="EMBL/GenBank/DDBJ databases">
        <title>Antimicrobial resistance genes in bacteria isolated from Japanese honey, and their potential for conferring macrolide and lincosamide resistance in the American foulbrood pathogen Paenibacillus larvae.</title>
        <authorList>
            <person name="Okamoto M."/>
            <person name="Kumagai M."/>
            <person name="Kanamori H."/>
            <person name="Takamatsu D."/>
        </authorList>
    </citation>
    <scope>NUCLEOTIDE SEQUENCE [LARGE SCALE GENOMIC DNA]</scope>
    <source>
        <strain evidence="17 18">J41TS12</strain>
    </source>
</reference>
<comment type="catalytic activity">
    <reaction evidence="13">
        <text>ATP + H2O = ADP + phosphate + H(+)</text>
        <dbReference type="Rhea" id="RHEA:13065"/>
        <dbReference type="ChEBI" id="CHEBI:15377"/>
        <dbReference type="ChEBI" id="CHEBI:15378"/>
        <dbReference type="ChEBI" id="CHEBI:30616"/>
        <dbReference type="ChEBI" id="CHEBI:43474"/>
        <dbReference type="ChEBI" id="CHEBI:456216"/>
        <dbReference type="EC" id="5.6.2.4"/>
    </reaction>
</comment>
<keyword evidence="18" id="KW-1185">Reference proteome</keyword>
<evidence type="ECO:0000256" key="14">
    <source>
        <dbReference type="PROSITE-ProRule" id="PRU00560"/>
    </source>
</evidence>
<dbReference type="InterPro" id="IPR014017">
    <property type="entry name" value="DNA_helicase_UvrD-like_C"/>
</dbReference>
<dbReference type="Pfam" id="PF12705">
    <property type="entry name" value="PDDEXK_1"/>
    <property type="match status" value="1"/>
</dbReference>
<dbReference type="InterPro" id="IPR027417">
    <property type="entry name" value="P-loop_NTPase"/>
</dbReference>
<dbReference type="GO" id="GO:0005524">
    <property type="term" value="F:ATP binding"/>
    <property type="evidence" value="ECO:0007669"/>
    <property type="project" value="UniProtKB-UniRule"/>
</dbReference>
<dbReference type="SUPFAM" id="SSF52540">
    <property type="entry name" value="P-loop containing nucleoside triphosphate hydrolases"/>
    <property type="match status" value="1"/>
</dbReference>
<evidence type="ECO:0000256" key="1">
    <source>
        <dbReference type="ARBA" id="ARBA00022722"/>
    </source>
</evidence>
<dbReference type="Gene3D" id="3.90.320.10">
    <property type="match status" value="1"/>
</dbReference>
<comment type="catalytic activity">
    <reaction evidence="11">
        <text>Couples ATP hydrolysis with the unwinding of duplex DNA by translocating in the 3'-5' direction.</text>
        <dbReference type="EC" id="5.6.2.4"/>
    </reaction>
</comment>
<dbReference type="AlphaFoldDB" id="A0A919XTD7"/>
<protein>
    <recommendedName>
        <fullName evidence="12">DNA 3'-5' helicase</fullName>
        <ecNumber evidence="12">5.6.2.4</ecNumber>
    </recommendedName>
</protein>
<keyword evidence="5 14" id="KW-0347">Helicase</keyword>
<evidence type="ECO:0000259" key="16">
    <source>
        <dbReference type="PROSITE" id="PS51217"/>
    </source>
</evidence>
<dbReference type="GO" id="GO:0003677">
    <property type="term" value="F:DNA binding"/>
    <property type="evidence" value="ECO:0007669"/>
    <property type="project" value="UniProtKB-KW"/>
</dbReference>
<name>A0A919XTD7_9BACL</name>
<dbReference type="GO" id="GO:0005829">
    <property type="term" value="C:cytosol"/>
    <property type="evidence" value="ECO:0007669"/>
    <property type="project" value="TreeGrafter"/>
</dbReference>
<keyword evidence="6" id="KW-0269">Exonuclease</keyword>
<comment type="caution">
    <text evidence="17">The sequence shown here is derived from an EMBL/GenBank/DDBJ whole genome shotgun (WGS) entry which is preliminary data.</text>
</comment>
<dbReference type="PANTHER" id="PTHR11070">
    <property type="entry name" value="UVRD / RECB / PCRA DNA HELICASE FAMILY MEMBER"/>
    <property type="match status" value="1"/>
</dbReference>
<dbReference type="Pfam" id="PF00580">
    <property type="entry name" value="UvrD-helicase"/>
    <property type="match status" value="1"/>
</dbReference>
<keyword evidence="1" id="KW-0540">Nuclease</keyword>
<dbReference type="Gene3D" id="3.40.50.300">
    <property type="entry name" value="P-loop containing nucleotide triphosphate hydrolases"/>
    <property type="match status" value="4"/>
</dbReference>
<dbReference type="InterPro" id="IPR011604">
    <property type="entry name" value="PDDEXK-like_dom_sf"/>
</dbReference>
<keyword evidence="3" id="KW-0227">DNA damage</keyword>
<evidence type="ECO:0000256" key="6">
    <source>
        <dbReference type="ARBA" id="ARBA00022839"/>
    </source>
</evidence>
<evidence type="ECO:0000256" key="5">
    <source>
        <dbReference type="ARBA" id="ARBA00022806"/>
    </source>
</evidence>
<keyword evidence="4 14" id="KW-0378">Hydrolase</keyword>
<evidence type="ECO:0000256" key="12">
    <source>
        <dbReference type="ARBA" id="ARBA00034808"/>
    </source>
</evidence>
<dbReference type="InterPro" id="IPR038726">
    <property type="entry name" value="PDDEXK_AddAB-type"/>
</dbReference>
<keyword evidence="7 14" id="KW-0067">ATP-binding</keyword>
<keyword evidence="2 14" id="KW-0547">Nucleotide-binding</keyword>
<dbReference type="SUPFAM" id="SSF52980">
    <property type="entry name" value="Restriction endonuclease-like"/>
    <property type="match status" value="1"/>
</dbReference>
<dbReference type="RefSeq" id="WP_212938915.1">
    <property type="nucleotide sequence ID" value="NZ_BORR01000004.1"/>
</dbReference>
<evidence type="ECO:0000256" key="2">
    <source>
        <dbReference type="ARBA" id="ARBA00022741"/>
    </source>
</evidence>
<evidence type="ECO:0000313" key="18">
    <source>
        <dbReference type="Proteomes" id="UP000681162"/>
    </source>
</evidence>
<evidence type="ECO:0000256" key="13">
    <source>
        <dbReference type="ARBA" id="ARBA00048988"/>
    </source>
</evidence>
<keyword evidence="10" id="KW-0413">Isomerase</keyword>
<dbReference type="InterPro" id="IPR014016">
    <property type="entry name" value="UvrD-like_ATP-bd"/>
</dbReference>
<proteinExistence type="predicted"/>
<organism evidence="17 18">
    <name type="scientific">Paenibacillus antibioticophila</name>
    <dbReference type="NCBI Taxonomy" id="1274374"/>
    <lineage>
        <taxon>Bacteria</taxon>
        <taxon>Bacillati</taxon>
        <taxon>Bacillota</taxon>
        <taxon>Bacilli</taxon>
        <taxon>Bacillales</taxon>
        <taxon>Paenibacillaceae</taxon>
        <taxon>Paenibacillus</taxon>
    </lineage>
</organism>
<dbReference type="Pfam" id="PF13361">
    <property type="entry name" value="UvrD_C"/>
    <property type="match status" value="1"/>
</dbReference>
<dbReference type="Proteomes" id="UP000681162">
    <property type="component" value="Unassembled WGS sequence"/>
</dbReference>
<dbReference type="PROSITE" id="PS51217">
    <property type="entry name" value="UVRD_HELICASE_CTER"/>
    <property type="match status" value="1"/>
</dbReference>